<evidence type="ECO:0000313" key="2">
    <source>
        <dbReference type="EMBL" id="KWS06185.1"/>
    </source>
</evidence>
<evidence type="ECO:0000259" key="1">
    <source>
        <dbReference type="Pfam" id="PF00144"/>
    </source>
</evidence>
<feature type="domain" description="Beta-lactamase-related" evidence="1">
    <location>
        <begin position="108"/>
        <end position="388"/>
    </location>
</feature>
<dbReference type="EMBL" id="JAJA02000001">
    <property type="protein sequence ID" value="KWS06185.1"/>
    <property type="molecule type" value="Genomic_DNA"/>
</dbReference>
<name>A0A120AHI2_9GAMM</name>
<organism evidence="2 3">
    <name type="scientific">Lysobacter capsici AZ78</name>
    <dbReference type="NCBI Taxonomy" id="1444315"/>
    <lineage>
        <taxon>Bacteria</taxon>
        <taxon>Pseudomonadati</taxon>
        <taxon>Pseudomonadota</taxon>
        <taxon>Gammaproteobacteria</taxon>
        <taxon>Lysobacterales</taxon>
        <taxon>Lysobacteraceae</taxon>
        <taxon>Lysobacter</taxon>
    </lineage>
</organism>
<dbReference type="InterPro" id="IPR012338">
    <property type="entry name" value="Beta-lactam/transpept-like"/>
</dbReference>
<dbReference type="Gene3D" id="3.40.710.10">
    <property type="entry name" value="DD-peptidase/beta-lactamase superfamily"/>
    <property type="match status" value="1"/>
</dbReference>
<gene>
    <name evidence="2" type="ORF">AZ78_3739</name>
</gene>
<dbReference type="InterPro" id="IPR001466">
    <property type="entry name" value="Beta-lactam-related"/>
</dbReference>
<keyword evidence="2" id="KW-0378">Hydrolase</keyword>
<dbReference type="GO" id="GO:0016787">
    <property type="term" value="F:hydrolase activity"/>
    <property type="evidence" value="ECO:0007669"/>
    <property type="project" value="UniProtKB-KW"/>
</dbReference>
<dbReference type="InterPro" id="IPR050789">
    <property type="entry name" value="Diverse_Enzym_Activities"/>
</dbReference>
<dbReference type="Proteomes" id="UP000023435">
    <property type="component" value="Unassembled WGS sequence"/>
</dbReference>
<proteinExistence type="predicted"/>
<protein>
    <submittedName>
        <fullName evidence="2">6-aminohexanoate-dimer hydrolase</fullName>
    </submittedName>
</protein>
<evidence type="ECO:0000313" key="3">
    <source>
        <dbReference type="Proteomes" id="UP000023435"/>
    </source>
</evidence>
<dbReference type="AlphaFoldDB" id="A0A120AHI2"/>
<sequence length="414" mass="45234">MPACPQTHAAQGLHNSSSRFQALHPAIVRNRVSSSLGTSIMRSRFSCLTLPLLALLAAAPGLAGAYQPPQARDDGWAVADAAAQGWQVERFGELEAAIAKGTFADVTSIVVAKDGKLVYEAYFNKGGPDVLNDVRSATKSVTSLLVGAAIDRGLIPNAQAGVYGYFADKRPWRNPDPRKDKFTLEDLLTMSSLWDCDDDNPFSDGNEERMYVREDWTGFVLGLPIKGFAPWMTRPENSPHGRSFSYCTAGSFLLGAVVERASGQPLQTFAAQALEQPLGITRSQWNRSPEGVGMGGGGTRYRSRDLAKLGQMVADGGRWQGKTVISKAWIDAALSVHAQARDDADYGYQFWRFRFPLHGQQTGVWAMSGNGGNYVFILPEQRLVAVLTRTAFNQRNAHPQSQQLFADYLLKAMP</sequence>
<dbReference type="SUPFAM" id="SSF56601">
    <property type="entry name" value="beta-lactamase/transpeptidase-like"/>
    <property type="match status" value="1"/>
</dbReference>
<dbReference type="Pfam" id="PF00144">
    <property type="entry name" value="Beta-lactamase"/>
    <property type="match status" value="1"/>
</dbReference>
<accession>A0A120AHI2</accession>
<dbReference type="PANTHER" id="PTHR43283:SF7">
    <property type="entry name" value="BETA-LACTAMASE-RELATED DOMAIN-CONTAINING PROTEIN"/>
    <property type="match status" value="1"/>
</dbReference>
<comment type="caution">
    <text evidence="2">The sequence shown here is derived from an EMBL/GenBank/DDBJ whole genome shotgun (WGS) entry which is preliminary data.</text>
</comment>
<reference evidence="2 3" key="1">
    <citation type="journal article" date="2014" name="Genome Announc.">
        <title>Draft Genome Sequence of Lysobacter capsici AZ78, a Bacterium Antagonistic to Plant-Pathogenic Oomycetes.</title>
        <authorList>
            <person name="Puopolo G."/>
            <person name="Sonego P."/>
            <person name="Engelen K."/>
            <person name="Pertot I."/>
        </authorList>
    </citation>
    <scope>NUCLEOTIDE SEQUENCE [LARGE SCALE GENOMIC DNA]</scope>
    <source>
        <strain evidence="2 3">AZ78</strain>
    </source>
</reference>
<dbReference type="PANTHER" id="PTHR43283">
    <property type="entry name" value="BETA-LACTAMASE-RELATED"/>
    <property type="match status" value="1"/>
</dbReference>
<keyword evidence="3" id="KW-1185">Reference proteome</keyword>